<dbReference type="CDD" id="cd02000">
    <property type="entry name" value="TPP_E1_PDC_ADC_BCADC"/>
    <property type="match status" value="1"/>
</dbReference>
<evidence type="ECO:0000256" key="4">
    <source>
        <dbReference type="RuleBase" id="RU366007"/>
    </source>
</evidence>
<proteinExistence type="predicted"/>
<keyword evidence="7" id="KW-1185">Reference proteome</keyword>
<dbReference type="GO" id="GO:0004739">
    <property type="term" value="F:pyruvate dehydrogenase (acetyl-transferring) activity"/>
    <property type="evidence" value="ECO:0007669"/>
    <property type="project" value="UniProtKB-UniRule"/>
</dbReference>
<dbReference type="AlphaFoldDB" id="A0A4Q7S2Z2"/>
<dbReference type="PANTHER" id="PTHR43380:SF1">
    <property type="entry name" value="2-OXOISOVALERATE DEHYDROGENASE SUBUNIT ALPHA, MITOCHONDRIAL"/>
    <property type="match status" value="1"/>
</dbReference>
<dbReference type="GO" id="GO:0009083">
    <property type="term" value="P:branched-chain amino acid catabolic process"/>
    <property type="evidence" value="ECO:0007669"/>
    <property type="project" value="TreeGrafter"/>
</dbReference>
<dbReference type="Pfam" id="PF00676">
    <property type="entry name" value="E1_dh"/>
    <property type="match status" value="1"/>
</dbReference>
<comment type="catalytic activity">
    <reaction evidence="4">
        <text>N(6)-[(R)-lipoyl]-L-lysyl-[protein] + pyruvate + H(+) = N(6)-[(R)-S(8)-acetyldihydrolipoyl]-L-lysyl-[protein] + CO2</text>
        <dbReference type="Rhea" id="RHEA:19189"/>
        <dbReference type="Rhea" id="RHEA-COMP:10474"/>
        <dbReference type="Rhea" id="RHEA-COMP:10478"/>
        <dbReference type="ChEBI" id="CHEBI:15361"/>
        <dbReference type="ChEBI" id="CHEBI:15378"/>
        <dbReference type="ChEBI" id="CHEBI:16526"/>
        <dbReference type="ChEBI" id="CHEBI:83099"/>
        <dbReference type="ChEBI" id="CHEBI:83111"/>
        <dbReference type="EC" id="1.2.4.1"/>
    </reaction>
</comment>
<evidence type="ECO:0000313" key="6">
    <source>
        <dbReference type="EMBL" id="RZT39540.1"/>
    </source>
</evidence>
<dbReference type="InterPro" id="IPR017596">
    <property type="entry name" value="PdhA/BkdA"/>
</dbReference>
<comment type="caution">
    <text evidence="6">The sequence shown here is derived from an EMBL/GenBank/DDBJ whole genome shotgun (WGS) entry which is preliminary data.</text>
</comment>
<dbReference type="Proteomes" id="UP000291078">
    <property type="component" value="Unassembled WGS sequence"/>
</dbReference>
<sequence length="363" mass="38393">MGTVARFEIGFTRYLSPEGAPASELPDLARDPAALLPLYRAMVLTRQFDLKAIAMQRTGQIGTFASALGQEAVGVGVATAMQADDVLVPSYRDHAAQFVRGVTMTESLLYWGGDERGSAFAAVPHDFGNCVPIGTQVGHAAGIAYALKLRRPGAVAVCLIGDGGTSNGGFYEGMNMAGAWQVPLVIVINNNQWAISMPRGKQTAAATLAQKAIAAGMPGEQVDGNDVIAVRQRVGEAIGHARAGGGPALVEAVTYRLGDHTTADDASRYRDEATVREAWRHEPIARLRSYLASLGAWDAAREEALVAECQQAVGDAVQAYLALPHPDVSAMFDCLYETLPDALAAQLDTARQYATQPGETDHG</sequence>
<accession>A0A4Q7S2Z2</accession>
<protein>
    <recommendedName>
        <fullName evidence="4">Pyruvate dehydrogenase E1 component subunit alpha</fullName>
        <ecNumber evidence="4">1.2.4.1</ecNumber>
    </recommendedName>
</protein>
<keyword evidence="2 4" id="KW-0560">Oxidoreductase</keyword>
<dbReference type="RefSeq" id="WP_130391687.1">
    <property type="nucleotide sequence ID" value="NZ_SGXM01000002.1"/>
</dbReference>
<keyword evidence="4 6" id="KW-0670">Pyruvate</keyword>
<comment type="subunit">
    <text evidence="4">Heterodimer of an alpha and a beta chain.</text>
</comment>
<comment type="cofactor">
    <cofactor evidence="1 4">
        <name>thiamine diphosphate</name>
        <dbReference type="ChEBI" id="CHEBI:58937"/>
    </cofactor>
</comment>
<evidence type="ECO:0000256" key="2">
    <source>
        <dbReference type="ARBA" id="ARBA00023002"/>
    </source>
</evidence>
<comment type="function">
    <text evidence="4">The pyruvate dehydrogenase complex catalyzes the overall conversion of pyruvate to acetyl-CoA and CO(2). It contains multiple copies of three enzymatic components: pyruvate dehydrogenase (E1), dihydrolipoamide acetyltransferase (E2) and lipoamide dehydrogenase (E3).</text>
</comment>
<reference evidence="6 7" key="1">
    <citation type="journal article" date="2015" name="Stand. Genomic Sci.">
        <title>Genomic Encyclopedia of Bacterial and Archaeal Type Strains, Phase III: the genomes of soil and plant-associated and newly described type strains.</title>
        <authorList>
            <person name="Whitman W.B."/>
            <person name="Woyke T."/>
            <person name="Klenk H.P."/>
            <person name="Zhou Y."/>
            <person name="Lilburn T.G."/>
            <person name="Beck B.J."/>
            <person name="De Vos P."/>
            <person name="Vandamme P."/>
            <person name="Eisen J.A."/>
            <person name="Garrity G."/>
            <person name="Hugenholtz P."/>
            <person name="Kyrpides N.C."/>
        </authorList>
    </citation>
    <scope>NUCLEOTIDE SEQUENCE [LARGE SCALE GENOMIC DNA]</scope>
    <source>
        <strain evidence="6 7">ASC-9842</strain>
    </source>
</reference>
<dbReference type="EC" id="1.2.4.1" evidence="4"/>
<evidence type="ECO:0000313" key="7">
    <source>
        <dbReference type="Proteomes" id="UP000291078"/>
    </source>
</evidence>
<gene>
    <name evidence="6" type="ORF">EV147_2735</name>
</gene>
<dbReference type="Gene3D" id="3.40.50.970">
    <property type="match status" value="1"/>
</dbReference>
<feature type="domain" description="Dehydrogenase E1 component" evidence="5">
    <location>
        <begin position="39"/>
        <end position="320"/>
    </location>
</feature>
<evidence type="ECO:0000256" key="1">
    <source>
        <dbReference type="ARBA" id="ARBA00001964"/>
    </source>
</evidence>
<dbReference type="SUPFAM" id="SSF52518">
    <property type="entry name" value="Thiamin diphosphate-binding fold (THDP-binding)"/>
    <property type="match status" value="1"/>
</dbReference>
<keyword evidence="3 4" id="KW-0786">Thiamine pyrophosphate</keyword>
<dbReference type="InterPro" id="IPR029061">
    <property type="entry name" value="THDP-binding"/>
</dbReference>
<dbReference type="NCBIfam" id="TIGR03181">
    <property type="entry name" value="PDH_E1_alph_x"/>
    <property type="match status" value="1"/>
</dbReference>
<dbReference type="InterPro" id="IPR050771">
    <property type="entry name" value="Alpha-ketoacid_DH_E1_comp"/>
</dbReference>
<name>A0A4Q7S2Z2_9BURK</name>
<dbReference type="OrthoDB" id="9766715at2"/>
<evidence type="ECO:0000256" key="3">
    <source>
        <dbReference type="ARBA" id="ARBA00023052"/>
    </source>
</evidence>
<dbReference type="EMBL" id="SGXM01000002">
    <property type="protein sequence ID" value="RZT39540.1"/>
    <property type="molecule type" value="Genomic_DNA"/>
</dbReference>
<dbReference type="InterPro" id="IPR001017">
    <property type="entry name" value="DH_E1"/>
</dbReference>
<evidence type="ECO:0000259" key="5">
    <source>
        <dbReference type="Pfam" id="PF00676"/>
    </source>
</evidence>
<organism evidence="6 7">
    <name type="scientific">Cupriavidus agavae</name>
    <dbReference type="NCBI Taxonomy" id="1001822"/>
    <lineage>
        <taxon>Bacteria</taxon>
        <taxon>Pseudomonadati</taxon>
        <taxon>Pseudomonadota</taxon>
        <taxon>Betaproteobacteria</taxon>
        <taxon>Burkholderiales</taxon>
        <taxon>Burkholderiaceae</taxon>
        <taxon>Cupriavidus</taxon>
    </lineage>
</organism>
<dbReference type="PANTHER" id="PTHR43380">
    <property type="entry name" value="2-OXOISOVALERATE DEHYDROGENASE SUBUNIT ALPHA, MITOCHONDRIAL"/>
    <property type="match status" value="1"/>
</dbReference>